<dbReference type="PANTHER" id="PTHR44259">
    <property type="entry name" value="OS07G0183000 PROTEIN-RELATED"/>
    <property type="match status" value="1"/>
</dbReference>
<sequence>MLRQHQVPMLLVPSEQEHTWDIYNVLDDKFLKLKLSLLYDKRFSGSSQGWLVVANKDHTITLHKPYFISKDGISDVNTSVLLPSLFPPDDDFDPENDPLPEGYNDLEEYLNIIEGYDYYVRKTLITADPLANPNDCTIVVIYGPFNELGWIRYGKDTTWRKIDEYCGFEDIVRYKNQLYAIKKKGELLAFDPCTGIVKLVATRISVGPTANIKRYLVEWYGEFLLVERYMDFSAHRNDRMTKMYKVFKLDFGGARWIEIKSLGDLALFIGDNSSMAVLASTFDGCQPNCIYYTHDEVGLQTRTYPFCDLGVYNLESKRKLYFNDLDSSALHRMFKRPPIWVLPLPDVC</sequence>
<feature type="domain" description="KIB1-4 beta-propeller" evidence="1">
    <location>
        <begin position="23"/>
        <end position="313"/>
    </location>
</feature>
<evidence type="ECO:0000313" key="2">
    <source>
        <dbReference type="EMBL" id="PON97348.1"/>
    </source>
</evidence>
<reference evidence="3" key="1">
    <citation type="submission" date="2016-06" db="EMBL/GenBank/DDBJ databases">
        <title>Parallel loss of symbiosis genes in relatives of nitrogen-fixing non-legume Parasponia.</title>
        <authorList>
            <person name="Van Velzen R."/>
            <person name="Holmer R."/>
            <person name="Bu F."/>
            <person name="Rutten L."/>
            <person name="Van Zeijl A."/>
            <person name="Liu W."/>
            <person name="Santuari L."/>
            <person name="Cao Q."/>
            <person name="Sharma T."/>
            <person name="Shen D."/>
            <person name="Roswanjaya Y."/>
            <person name="Wardhani T."/>
            <person name="Kalhor M.S."/>
            <person name="Jansen J."/>
            <person name="Van den Hoogen J."/>
            <person name="Gungor B."/>
            <person name="Hartog M."/>
            <person name="Hontelez J."/>
            <person name="Verver J."/>
            <person name="Yang W.-C."/>
            <person name="Schijlen E."/>
            <person name="Repin R."/>
            <person name="Schilthuizen M."/>
            <person name="Schranz E."/>
            <person name="Heidstra R."/>
            <person name="Miyata K."/>
            <person name="Fedorova E."/>
            <person name="Kohlen W."/>
            <person name="Bisseling T."/>
            <person name="Smit S."/>
            <person name="Geurts R."/>
        </authorList>
    </citation>
    <scope>NUCLEOTIDE SEQUENCE [LARGE SCALE GENOMIC DNA]</scope>
    <source>
        <strain evidence="3">cv. RG33-2</strain>
    </source>
</reference>
<comment type="caution">
    <text evidence="2">The sequence shown here is derived from an EMBL/GenBank/DDBJ whole genome shotgun (WGS) entry which is preliminary data.</text>
</comment>
<dbReference type="AlphaFoldDB" id="A0A2P5FHT6"/>
<dbReference type="Pfam" id="PF03478">
    <property type="entry name" value="Beta-prop_KIB1-4"/>
    <property type="match status" value="1"/>
</dbReference>
<dbReference type="InterPro" id="IPR050942">
    <property type="entry name" value="F-box_BR-signaling"/>
</dbReference>
<dbReference type="Proteomes" id="UP000237000">
    <property type="component" value="Unassembled WGS sequence"/>
</dbReference>
<keyword evidence="3" id="KW-1185">Reference proteome</keyword>
<dbReference type="PANTHER" id="PTHR44259:SF107">
    <property type="entry name" value="F-BOX PROTEIN SKIP23-LIKE"/>
    <property type="match status" value="1"/>
</dbReference>
<gene>
    <name evidence="2" type="ORF">TorRG33x02_068150</name>
</gene>
<evidence type="ECO:0000313" key="3">
    <source>
        <dbReference type="Proteomes" id="UP000237000"/>
    </source>
</evidence>
<dbReference type="OrthoDB" id="1855887at2759"/>
<dbReference type="STRING" id="63057.A0A2P5FHT6"/>
<evidence type="ECO:0000259" key="1">
    <source>
        <dbReference type="Pfam" id="PF03478"/>
    </source>
</evidence>
<proteinExistence type="predicted"/>
<organism evidence="2 3">
    <name type="scientific">Trema orientale</name>
    <name type="common">Charcoal tree</name>
    <name type="synonym">Celtis orientalis</name>
    <dbReference type="NCBI Taxonomy" id="63057"/>
    <lineage>
        <taxon>Eukaryota</taxon>
        <taxon>Viridiplantae</taxon>
        <taxon>Streptophyta</taxon>
        <taxon>Embryophyta</taxon>
        <taxon>Tracheophyta</taxon>
        <taxon>Spermatophyta</taxon>
        <taxon>Magnoliopsida</taxon>
        <taxon>eudicotyledons</taxon>
        <taxon>Gunneridae</taxon>
        <taxon>Pentapetalae</taxon>
        <taxon>rosids</taxon>
        <taxon>fabids</taxon>
        <taxon>Rosales</taxon>
        <taxon>Cannabaceae</taxon>
        <taxon>Trema</taxon>
    </lineage>
</organism>
<protein>
    <recommendedName>
        <fullName evidence="1">KIB1-4 beta-propeller domain-containing protein</fullName>
    </recommendedName>
</protein>
<accession>A0A2P5FHT6</accession>
<dbReference type="InterPro" id="IPR005174">
    <property type="entry name" value="KIB1-4_b-propeller"/>
</dbReference>
<name>A0A2P5FHT6_TREOI</name>
<dbReference type="EMBL" id="JXTC01000032">
    <property type="protein sequence ID" value="PON97348.1"/>
    <property type="molecule type" value="Genomic_DNA"/>
</dbReference>
<dbReference type="InParanoid" id="A0A2P5FHT6"/>